<dbReference type="SUPFAM" id="SSF53850">
    <property type="entry name" value="Periplasmic binding protein-like II"/>
    <property type="match status" value="1"/>
</dbReference>
<keyword evidence="3" id="KW-1185">Reference proteome</keyword>
<name>A0ABU2JAN6_9ACTN</name>
<reference evidence="3" key="1">
    <citation type="submission" date="2023-07" db="EMBL/GenBank/DDBJ databases">
        <title>30 novel species of actinomycetes from the DSMZ collection.</title>
        <authorList>
            <person name="Nouioui I."/>
        </authorList>
    </citation>
    <scope>NUCLEOTIDE SEQUENCE [LARGE SCALE GENOMIC DNA]</scope>
    <source>
        <strain evidence="3">DSM 44399</strain>
    </source>
</reference>
<dbReference type="EMBL" id="JAVREH010000010">
    <property type="protein sequence ID" value="MDT0261793.1"/>
    <property type="molecule type" value="Genomic_DNA"/>
</dbReference>
<dbReference type="Gene3D" id="3.40.190.10">
    <property type="entry name" value="Periplasmic binding protein-like II"/>
    <property type="match status" value="1"/>
</dbReference>
<sequence>MGLTAVAAMVVTACGGGSSNNTGGPKSSASNANGTTAGVAAAFNAATIGFVNKSDKPGGSLNLVATGDCDSWDPANTYYGWCWNMQRLFTRTLVGYSSIPGANNIAIEGDLATGLGQHNADFTQWTYKLKSGVKWENGTPVTSKEVKYGIERVFATDIFSQGPASYYLTLLSPVDAKGNPTYQGPYKDKTGGLDSITTPDDNTISFKLNSSTPDFDYLMTLPASAPVPLKENGAFTGSKYTLHPLSNGPYKFSSYTPEQKVVWVRNSQWSQDTDKIRKPLADKITLNINTNADDNDKQLQAGAADAIADNGVAPAFQTAIVSNPNLKKNADDPVSSYTRYFDLFSKVKPLDNVHCRRAVFYAMNKSDLQRARGGTYGGDIANTMAQPTVPGHDPNANPYPTGPDNTGDLAKAKDELKQCGQPNGFSTKEAFANVSRGPAVFSASQQALARVGIKLTAAPHSQSGYYGAYIGKPETVKSVGIGIAQAGWGADYPTGGGYWTSIVASNAPPGGGNYNQVNNPKIDAALKEAAKSTGRHDDLFKQLDADLMQDATNLPFVYDKTLYYRNPRLTNVRNNFAIGSYYDFVNIGTSDGK</sequence>
<dbReference type="InterPro" id="IPR000914">
    <property type="entry name" value="SBP_5_dom"/>
</dbReference>
<dbReference type="Gene3D" id="3.10.105.10">
    <property type="entry name" value="Dipeptide-binding Protein, Domain 3"/>
    <property type="match status" value="1"/>
</dbReference>
<protein>
    <submittedName>
        <fullName evidence="2">ABC transporter substrate-binding protein</fullName>
    </submittedName>
</protein>
<organism evidence="2 3">
    <name type="scientific">Jatrophihabitans lederbergiae</name>
    <dbReference type="NCBI Taxonomy" id="3075547"/>
    <lineage>
        <taxon>Bacteria</taxon>
        <taxon>Bacillati</taxon>
        <taxon>Actinomycetota</taxon>
        <taxon>Actinomycetes</taxon>
        <taxon>Jatrophihabitantales</taxon>
        <taxon>Jatrophihabitantaceae</taxon>
        <taxon>Jatrophihabitans</taxon>
    </lineage>
</organism>
<dbReference type="InterPro" id="IPR039424">
    <property type="entry name" value="SBP_5"/>
</dbReference>
<dbReference type="RefSeq" id="WP_311422947.1">
    <property type="nucleotide sequence ID" value="NZ_JAVREH010000010.1"/>
</dbReference>
<gene>
    <name evidence="2" type="ORF">RM423_10335</name>
</gene>
<comment type="caution">
    <text evidence="2">The sequence shown here is derived from an EMBL/GenBank/DDBJ whole genome shotgun (WGS) entry which is preliminary data.</text>
</comment>
<evidence type="ECO:0000313" key="3">
    <source>
        <dbReference type="Proteomes" id="UP001183176"/>
    </source>
</evidence>
<dbReference type="Proteomes" id="UP001183176">
    <property type="component" value="Unassembled WGS sequence"/>
</dbReference>
<dbReference type="Pfam" id="PF00496">
    <property type="entry name" value="SBP_bac_5"/>
    <property type="match status" value="1"/>
</dbReference>
<accession>A0ABU2JAN6</accession>
<dbReference type="PANTHER" id="PTHR30290:SF83">
    <property type="entry name" value="ABC TRANSPORTER SUBSTRATE-BINDING PROTEIN"/>
    <property type="match status" value="1"/>
</dbReference>
<dbReference type="CDD" id="cd08506">
    <property type="entry name" value="PBP2_clavulanate_OppA2"/>
    <property type="match status" value="1"/>
</dbReference>
<feature type="domain" description="Solute-binding protein family 5" evidence="1">
    <location>
        <begin position="107"/>
        <end position="505"/>
    </location>
</feature>
<dbReference type="InterPro" id="IPR030678">
    <property type="entry name" value="Peptide/Ni-bd"/>
</dbReference>
<dbReference type="PANTHER" id="PTHR30290">
    <property type="entry name" value="PERIPLASMIC BINDING COMPONENT OF ABC TRANSPORTER"/>
    <property type="match status" value="1"/>
</dbReference>
<evidence type="ECO:0000313" key="2">
    <source>
        <dbReference type="EMBL" id="MDT0261793.1"/>
    </source>
</evidence>
<dbReference type="PIRSF" id="PIRSF002741">
    <property type="entry name" value="MppA"/>
    <property type="match status" value="1"/>
</dbReference>
<evidence type="ECO:0000259" key="1">
    <source>
        <dbReference type="Pfam" id="PF00496"/>
    </source>
</evidence>
<proteinExistence type="predicted"/>